<feature type="transmembrane region" description="Helical" evidence="1">
    <location>
        <begin position="31"/>
        <end position="53"/>
    </location>
</feature>
<keyword evidence="1" id="KW-0472">Membrane</keyword>
<evidence type="ECO:0000313" key="3">
    <source>
        <dbReference type="Proteomes" id="UP000610124"/>
    </source>
</evidence>
<name>A0A8H9LP73_KITAU</name>
<proteinExistence type="predicted"/>
<keyword evidence="1" id="KW-0812">Transmembrane</keyword>
<dbReference type="AlphaFoldDB" id="A0A8H9LP73"/>
<comment type="caution">
    <text evidence="2">The sequence shown here is derived from an EMBL/GenBank/DDBJ whole genome shotgun (WGS) entry which is preliminary data.</text>
</comment>
<dbReference type="Proteomes" id="UP000610124">
    <property type="component" value="Unassembled WGS sequence"/>
</dbReference>
<reference evidence="2" key="2">
    <citation type="submission" date="2020-09" db="EMBL/GenBank/DDBJ databases">
        <authorList>
            <person name="Sun Q."/>
            <person name="Ohkuma M."/>
        </authorList>
    </citation>
    <scope>NUCLEOTIDE SEQUENCE</scope>
    <source>
        <strain evidence="2">JCM 4434</strain>
    </source>
</reference>
<keyword evidence="1" id="KW-1133">Transmembrane helix</keyword>
<accession>A0A8H9LP73</accession>
<sequence>MRNGPYLFGSFLRRPPHPFQQSLHMRIPASAVALAVGGSLPLAIGGAVVLAAGGRIGAVARRKVAGRV</sequence>
<gene>
    <name evidence="2" type="ORF">GCM10010502_35660</name>
</gene>
<evidence type="ECO:0000256" key="1">
    <source>
        <dbReference type="SAM" id="Phobius"/>
    </source>
</evidence>
<dbReference type="EMBL" id="BMUB01000007">
    <property type="protein sequence ID" value="GGU80495.1"/>
    <property type="molecule type" value="Genomic_DNA"/>
</dbReference>
<evidence type="ECO:0000313" key="2">
    <source>
        <dbReference type="EMBL" id="GGU80495.1"/>
    </source>
</evidence>
<protein>
    <submittedName>
        <fullName evidence="2">Uncharacterized protein</fullName>
    </submittedName>
</protein>
<organism evidence="2 3">
    <name type="scientific">Kitasatospora aureofaciens</name>
    <name type="common">Streptomyces aureofaciens</name>
    <dbReference type="NCBI Taxonomy" id="1894"/>
    <lineage>
        <taxon>Bacteria</taxon>
        <taxon>Bacillati</taxon>
        <taxon>Actinomycetota</taxon>
        <taxon>Actinomycetes</taxon>
        <taxon>Kitasatosporales</taxon>
        <taxon>Streptomycetaceae</taxon>
        <taxon>Kitasatospora</taxon>
    </lineage>
</organism>
<reference evidence="2" key="1">
    <citation type="journal article" date="2014" name="Int. J. Syst. Evol. Microbiol.">
        <title>Complete genome sequence of Corynebacterium casei LMG S-19264T (=DSM 44701T), isolated from a smear-ripened cheese.</title>
        <authorList>
            <consortium name="US DOE Joint Genome Institute (JGI-PGF)"/>
            <person name="Walter F."/>
            <person name="Albersmeier A."/>
            <person name="Kalinowski J."/>
            <person name="Ruckert C."/>
        </authorList>
    </citation>
    <scope>NUCLEOTIDE SEQUENCE</scope>
    <source>
        <strain evidence="2">JCM 4434</strain>
    </source>
</reference>